<keyword evidence="1" id="KW-1133">Transmembrane helix</keyword>
<reference evidence="2 3" key="1">
    <citation type="submission" date="2018-05" db="EMBL/GenBank/DDBJ databases">
        <authorList>
            <person name="Goeker M."/>
            <person name="Huntemann M."/>
            <person name="Clum A."/>
            <person name="Pillay M."/>
            <person name="Palaniappan K."/>
            <person name="Varghese N."/>
            <person name="Mikhailova N."/>
            <person name="Stamatis D."/>
            <person name="Reddy T."/>
            <person name="Daum C."/>
            <person name="Shapiro N."/>
            <person name="Ivanova N."/>
            <person name="Kyrpides N."/>
            <person name="Woyke T."/>
        </authorList>
    </citation>
    <scope>NUCLEOTIDE SEQUENCE [LARGE SCALE GENOMIC DNA]</scope>
    <source>
        <strain evidence="2 3">DSM 26524</strain>
    </source>
</reference>
<dbReference type="AlphaFoldDB" id="A0AB73T4N7"/>
<keyword evidence="3" id="KW-1185">Reference proteome</keyword>
<feature type="transmembrane region" description="Helical" evidence="1">
    <location>
        <begin position="50"/>
        <end position="74"/>
    </location>
</feature>
<feature type="transmembrane region" description="Helical" evidence="1">
    <location>
        <begin position="16"/>
        <end position="38"/>
    </location>
</feature>
<comment type="caution">
    <text evidence="2">The sequence shown here is derived from an EMBL/GenBank/DDBJ whole genome shotgun (WGS) entry which is preliminary data.</text>
</comment>
<evidence type="ECO:0008006" key="4">
    <source>
        <dbReference type="Google" id="ProtNLM"/>
    </source>
</evidence>
<keyword evidence="1" id="KW-0812">Transmembrane</keyword>
<protein>
    <recommendedName>
        <fullName evidence="4">ABC transporter permease</fullName>
    </recommendedName>
</protein>
<evidence type="ECO:0000313" key="2">
    <source>
        <dbReference type="EMBL" id="PWJ76047.1"/>
    </source>
</evidence>
<accession>A0AB73T4N7</accession>
<evidence type="ECO:0000256" key="1">
    <source>
        <dbReference type="SAM" id="Phobius"/>
    </source>
</evidence>
<gene>
    <name evidence="2" type="ORF">C7383_10581</name>
</gene>
<dbReference type="EMBL" id="QGGY01000005">
    <property type="protein sequence ID" value="PWJ76047.1"/>
    <property type="molecule type" value="Genomic_DNA"/>
</dbReference>
<keyword evidence="1" id="KW-0472">Membrane</keyword>
<proteinExistence type="predicted"/>
<dbReference type="RefSeq" id="WP_109626116.1">
    <property type="nucleotide sequence ID" value="NZ_CABJAT010000005.1"/>
</dbReference>
<name>A0AB73T4N7_9FIRM</name>
<evidence type="ECO:0000313" key="3">
    <source>
        <dbReference type="Proteomes" id="UP000245412"/>
    </source>
</evidence>
<feature type="transmembrane region" description="Helical" evidence="1">
    <location>
        <begin position="80"/>
        <end position="105"/>
    </location>
</feature>
<organism evidence="2 3">
    <name type="scientific">Murimonas intestini</name>
    <dbReference type="NCBI Taxonomy" id="1337051"/>
    <lineage>
        <taxon>Bacteria</taxon>
        <taxon>Bacillati</taxon>
        <taxon>Bacillota</taxon>
        <taxon>Clostridia</taxon>
        <taxon>Lachnospirales</taxon>
        <taxon>Lachnospiraceae</taxon>
        <taxon>Murimonas</taxon>
    </lineage>
</organism>
<sequence length="109" mass="12514">MELKMPIIIMELFKNMTFIVVCKILLFVLTAIFIVFYFSKEGRDERGRGIIATSCVRGIIMLFVLLNICSYYTYSITSDPLIYTSAITLTYDITLLTIIINAAVLRIKR</sequence>
<dbReference type="Proteomes" id="UP000245412">
    <property type="component" value="Unassembled WGS sequence"/>
</dbReference>